<evidence type="ECO:0008006" key="4">
    <source>
        <dbReference type="Google" id="ProtNLM"/>
    </source>
</evidence>
<name>A0AAV5T8F4_9BILA</name>
<evidence type="ECO:0000313" key="3">
    <source>
        <dbReference type="Proteomes" id="UP001432027"/>
    </source>
</evidence>
<feature type="transmembrane region" description="Helical" evidence="1">
    <location>
        <begin position="74"/>
        <end position="97"/>
    </location>
</feature>
<dbReference type="Proteomes" id="UP001432027">
    <property type="component" value="Unassembled WGS sequence"/>
</dbReference>
<accession>A0AAV5T8F4</accession>
<gene>
    <name evidence="2" type="ORF">PENTCL1PPCAC_14032</name>
</gene>
<keyword evidence="1" id="KW-0472">Membrane</keyword>
<reference evidence="2" key="1">
    <citation type="submission" date="2023-10" db="EMBL/GenBank/DDBJ databases">
        <title>Genome assembly of Pristionchus species.</title>
        <authorList>
            <person name="Yoshida K."/>
            <person name="Sommer R.J."/>
        </authorList>
    </citation>
    <scope>NUCLEOTIDE SEQUENCE</scope>
    <source>
        <strain evidence="2">RS0144</strain>
    </source>
</reference>
<sequence length="113" mass="13136">HKFNNTKEAGIKVVICLIIATIMIHSHLIPTTYLSISNVRRQTSFMESSRQHRQLTRTHPDVSNSLGLIFPSDLFTFCVLMFSMMTAVACFLINIILRNRTIKKFREFEVQIY</sequence>
<comment type="caution">
    <text evidence="2">The sequence shown here is derived from an EMBL/GenBank/DDBJ whole genome shotgun (WGS) entry which is preliminary data.</text>
</comment>
<feature type="non-terminal residue" evidence="2">
    <location>
        <position position="113"/>
    </location>
</feature>
<feature type="non-terminal residue" evidence="2">
    <location>
        <position position="1"/>
    </location>
</feature>
<evidence type="ECO:0000256" key="1">
    <source>
        <dbReference type="SAM" id="Phobius"/>
    </source>
</evidence>
<protein>
    <recommendedName>
        <fullName evidence="4">G protein-coupled receptor</fullName>
    </recommendedName>
</protein>
<dbReference type="EMBL" id="BTSX01000004">
    <property type="protein sequence ID" value="GMS91857.1"/>
    <property type="molecule type" value="Genomic_DNA"/>
</dbReference>
<feature type="transmembrane region" description="Helical" evidence="1">
    <location>
        <begin position="12"/>
        <end position="36"/>
    </location>
</feature>
<keyword evidence="1" id="KW-0812">Transmembrane</keyword>
<keyword evidence="1" id="KW-1133">Transmembrane helix</keyword>
<keyword evidence="3" id="KW-1185">Reference proteome</keyword>
<organism evidence="2 3">
    <name type="scientific">Pristionchus entomophagus</name>
    <dbReference type="NCBI Taxonomy" id="358040"/>
    <lineage>
        <taxon>Eukaryota</taxon>
        <taxon>Metazoa</taxon>
        <taxon>Ecdysozoa</taxon>
        <taxon>Nematoda</taxon>
        <taxon>Chromadorea</taxon>
        <taxon>Rhabditida</taxon>
        <taxon>Rhabditina</taxon>
        <taxon>Diplogasteromorpha</taxon>
        <taxon>Diplogasteroidea</taxon>
        <taxon>Neodiplogasteridae</taxon>
        <taxon>Pristionchus</taxon>
    </lineage>
</organism>
<proteinExistence type="predicted"/>
<evidence type="ECO:0000313" key="2">
    <source>
        <dbReference type="EMBL" id="GMS91857.1"/>
    </source>
</evidence>
<dbReference type="AlphaFoldDB" id="A0AAV5T8F4"/>